<evidence type="ECO:0000256" key="8">
    <source>
        <dbReference type="ARBA" id="ARBA00022741"/>
    </source>
</evidence>
<dbReference type="GO" id="GO:0006865">
    <property type="term" value="P:amino acid transport"/>
    <property type="evidence" value="ECO:0007669"/>
    <property type="project" value="UniProtKB-KW"/>
</dbReference>
<keyword evidence="9" id="KW-0067">ATP-binding</keyword>
<evidence type="ECO:0000256" key="1">
    <source>
        <dbReference type="ARBA" id="ARBA00004417"/>
    </source>
</evidence>
<dbReference type="PANTHER" id="PTHR43166:SF35">
    <property type="entry name" value="L-CYSTINE IMPORT ATP-BINDING PROTEIN TCYN"/>
    <property type="match status" value="1"/>
</dbReference>
<dbReference type="GO" id="GO:0043190">
    <property type="term" value="C:ATP-binding cassette (ABC) transporter complex"/>
    <property type="evidence" value="ECO:0007669"/>
    <property type="project" value="InterPro"/>
</dbReference>
<dbReference type="RefSeq" id="WP_048638187.1">
    <property type="nucleotide sequence ID" value="NZ_CGIG01000001.1"/>
</dbReference>
<accession>A0A0G4JXW6</accession>
<evidence type="ECO:0000256" key="13">
    <source>
        <dbReference type="RuleBase" id="RU363032"/>
    </source>
</evidence>
<dbReference type="OrthoDB" id="9802264at2"/>
<dbReference type="EMBL" id="CGIG01000001">
    <property type="protein sequence ID" value="CPR18579.1"/>
    <property type="molecule type" value="Genomic_DNA"/>
</dbReference>
<keyword evidence="7 13" id="KW-0812">Transmembrane</keyword>
<evidence type="ECO:0000313" key="16">
    <source>
        <dbReference type="EMBL" id="CPR18579.1"/>
    </source>
</evidence>
<dbReference type="InterPro" id="IPR010065">
    <property type="entry name" value="AA_ABC_transptr_permease_3TM"/>
</dbReference>
<evidence type="ECO:0000256" key="2">
    <source>
        <dbReference type="ARBA" id="ARBA00004429"/>
    </source>
</evidence>
<keyword evidence="6" id="KW-0997">Cell inner membrane</keyword>
<dbReference type="InterPro" id="IPR000515">
    <property type="entry name" value="MetI-like"/>
</dbReference>
<name>A0A0G4JXW6_9GAMM</name>
<feature type="transmembrane region" description="Helical" evidence="13">
    <location>
        <begin position="55"/>
        <end position="76"/>
    </location>
</feature>
<evidence type="ECO:0000256" key="10">
    <source>
        <dbReference type="ARBA" id="ARBA00022970"/>
    </source>
</evidence>
<dbReference type="Proteomes" id="UP000044377">
    <property type="component" value="Unassembled WGS sequence"/>
</dbReference>
<feature type="transmembrane region" description="Helical" evidence="13">
    <location>
        <begin position="183"/>
        <end position="208"/>
    </location>
</feature>
<keyword evidence="8" id="KW-0547">Nucleotide-binding</keyword>
<dbReference type="Pfam" id="PF00005">
    <property type="entry name" value="ABC_tran"/>
    <property type="match status" value="1"/>
</dbReference>
<comment type="subcellular location">
    <subcellularLocation>
        <location evidence="2">Cell inner membrane</location>
        <topology evidence="2">Multi-pass membrane protein</topology>
    </subcellularLocation>
    <subcellularLocation>
        <location evidence="1">Cell inner membrane</location>
        <topology evidence="1">Peripheral membrane protein</topology>
    </subcellularLocation>
    <subcellularLocation>
        <location evidence="13">Cell membrane</location>
        <topology evidence="13">Multi-pass membrane protein</topology>
    </subcellularLocation>
</comment>
<gene>
    <name evidence="16" type="ORF">BN1221_03288</name>
</gene>
<evidence type="ECO:0000256" key="9">
    <source>
        <dbReference type="ARBA" id="ARBA00022840"/>
    </source>
</evidence>
<proteinExistence type="inferred from homology"/>
<dbReference type="InterPro" id="IPR027417">
    <property type="entry name" value="P-loop_NTPase"/>
</dbReference>
<dbReference type="Gene3D" id="1.10.3720.10">
    <property type="entry name" value="MetI-like"/>
    <property type="match status" value="1"/>
</dbReference>
<evidence type="ECO:0000256" key="4">
    <source>
        <dbReference type="ARBA" id="ARBA00022448"/>
    </source>
</evidence>
<organism evidence="16 17">
    <name type="scientific">Brenneria goodwinii</name>
    <dbReference type="NCBI Taxonomy" id="1109412"/>
    <lineage>
        <taxon>Bacteria</taxon>
        <taxon>Pseudomonadati</taxon>
        <taxon>Pseudomonadota</taxon>
        <taxon>Gammaproteobacteria</taxon>
        <taxon>Enterobacterales</taxon>
        <taxon>Pectobacteriaceae</taxon>
        <taxon>Brenneria</taxon>
    </lineage>
</organism>
<dbReference type="InterPro" id="IPR003439">
    <property type="entry name" value="ABC_transporter-like_ATP-bd"/>
</dbReference>
<dbReference type="PROSITE" id="PS50893">
    <property type="entry name" value="ABC_TRANSPORTER_2"/>
    <property type="match status" value="1"/>
</dbReference>
<keyword evidence="5" id="KW-1003">Cell membrane</keyword>
<dbReference type="GO" id="GO:0022857">
    <property type="term" value="F:transmembrane transporter activity"/>
    <property type="evidence" value="ECO:0007669"/>
    <property type="project" value="InterPro"/>
</dbReference>
<dbReference type="AlphaFoldDB" id="A0A0G4JXW6"/>
<dbReference type="SUPFAM" id="SSF52540">
    <property type="entry name" value="P-loop containing nucleoside triphosphate hydrolases"/>
    <property type="match status" value="1"/>
</dbReference>
<keyword evidence="10" id="KW-0029">Amino-acid transport</keyword>
<dbReference type="PROSITE" id="PS50928">
    <property type="entry name" value="ABC_TM1"/>
    <property type="match status" value="1"/>
</dbReference>
<protein>
    <recommendedName>
        <fullName evidence="18">ABC transporter permease</fullName>
    </recommendedName>
</protein>
<evidence type="ECO:0008006" key="18">
    <source>
        <dbReference type="Google" id="ProtNLM"/>
    </source>
</evidence>
<dbReference type="PANTHER" id="PTHR43166">
    <property type="entry name" value="AMINO ACID IMPORT ATP-BINDING PROTEIN"/>
    <property type="match status" value="1"/>
</dbReference>
<comment type="similarity">
    <text evidence="3">Belongs to the binding-protein-dependent transport system permease family. HisMQ subfamily.</text>
</comment>
<dbReference type="InterPro" id="IPR003593">
    <property type="entry name" value="AAA+_ATPase"/>
</dbReference>
<evidence type="ECO:0000313" key="17">
    <source>
        <dbReference type="Proteomes" id="UP000044377"/>
    </source>
</evidence>
<dbReference type="InterPro" id="IPR050086">
    <property type="entry name" value="MetN_ABC_transporter-like"/>
</dbReference>
<keyword evidence="4 13" id="KW-0813">Transport</keyword>
<evidence type="ECO:0000256" key="12">
    <source>
        <dbReference type="ARBA" id="ARBA00023136"/>
    </source>
</evidence>
<evidence type="ECO:0000259" key="15">
    <source>
        <dbReference type="PROSITE" id="PS50928"/>
    </source>
</evidence>
<dbReference type="InterPro" id="IPR035906">
    <property type="entry name" value="MetI-like_sf"/>
</dbReference>
<dbReference type="SMART" id="SM00382">
    <property type="entry name" value="AAA"/>
    <property type="match status" value="1"/>
</dbReference>
<dbReference type="InterPro" id="IPR017871">
    <property type="entry name" value="ABC_transporter-like_CS"/>
</dbReference>
<evidence type="ECO:0000259" key="14">
    <source>
        <dbReference type="PROSITE" id="PS50893"/>
    </source>
</evidence>
<feature type="domain" description="ABC transporter" evidence="14">
    <location>
        <begin position="254"/>
        <end position="498"/>
    </location>
</feature>
<dbReference type="CDD" id="cd06261">
    <property type="entry name" value="TM_PBP2"/>
    <property type="match status" value="1"/>
</dbReference>
<dbReference type="GO" id="GO:0005524">
    <property type="term" value="F:ATP binding"/>
    <property type="evidence" value="ECO:0007669"/>
    <property type="project" value="UniProtKB-KW"/>
</dbReference>
<reference evidence="17" key="1">
    <citation type="submission" date="2015-01" db="EMBL/GenBank/DDBJ databases">
        <authorList>
            <person name="Paterson Steve"/>
        </authorList>
    </citation>
    <scope>NUCLEOTIDE SEQUENCE [LARGE SCALE GENOMIC DNA]</scope>
    <source>
        <strain evidence="17">OBR1</strain>
    </source>
</reference>
<evidence type="ECO:0000256" key="11">
    <source>
        <dbReference type="ARBA" id="ARBA00022989"/>
    </source>
</evidence>
<dbReference type="STRING" id="1109412.BN1221_03288"/>
<evidence type="ECO:0000256" key="3">
    <source>
        <dbReference type="ARBA" id="ARBA00010072"/>
    </source>
</evidence>
<dbReference type="GO" id="GO:0016887">
    <property type="term" value="F:ATP hydrolysis activity"/>
    <property type="evidence" value="ECO:0007669"/>
    <property type="project" value="InterPro"/>
</dbReference>
<dbReference type="Pfam" id="PF00528">
    <property type="entry name" value="BPD_transp_1"/>
    <property type="match status" value="1"/>
</dbReference>
<sequence>MEQFLHYLTFSYLQQGIYYTLQITVYGLIGGSIIGTLLAAMQLSRFKLLAGISRGYAIIFRGTPLILQLVFFYNALPYIGIKLSAVMAGAIALSANEAPFISEIIRSAILSVNKGQIIAGRALGMPPVVITRKIVFPQALRVMIPAFGSESVSALKNSSLASFISVQELTLRSTQLASSTFDFFSVFCASGVMYLVLTGLIAILQIALEKLLDFDFRNQRKVRQISAWLNAIPPDAAPCPETIAEKQDEGKTLIEIKDLHKSYGKNQVLKGLNLRVKKGQVVALLGPSGSGKSTLLRCINGLDTYDIGEISVNKELMGQAEDGRYLLEKELAVQRVKNRIGMVFQNFNLFHHINALENIAMPLMWIYGKSREQAYQQAWRLLKRVGLEERYGALPAEMSGGQQQRVAIARTLATRPQVLLLDEPTSALDPELVGEVLDIIRSLAQQDGLTMIISTHQIRFAEQVADYCVFLDGGVVVEEGEAKSVINHPQNPRTQRFLSLMAQSQ</sequence>
<feature type="domain" description="ABC transmembrane type-1" evidence="15">
    <location>
        <begin position="17"/>
        <end position="205"/>
    </location>
</feature>
<keyword evidence="17" id="KW-1185">Reference proteome</keyword>
<evidence type="ECO:0000256" key="7">
    <source>
        <dbReference type="ARBA" id="ARBA00022692"/>
    </source>
</evidence>
<dbReference type="Gene3D" id="3.40.50.300">
    <property type="entry name" value="P-loop containing nucleotide triphosphate hydrolases"/>
    <property type="match status" value="1"/>
</dbReference>
<keyword evidence="12 13" id="KW-0472">Membrane</keyword>
<keyword evidence="11 13" id="KW-1133">Transmembrane helix</keyword>
<dbReference type="NCBIfam" id="TIGR01726">
    <property type="entry name" value="HEQRo_perm_3TM"/>
    <property type="match status" value="1"/>
</dbReference>
<evidence type="ECO:0000256" key="5">
    <source>
        <dbReference type="ARBA" id="ARBA00022475"/>
    </source>
</evidence>
<dbReference type="SUPFAM" id="SSF161098">
    <property type="entry name" value="MetI-like"/>
    <property type="match status" value="1"/>
</dbReference>
<dbReference type="PROSITE" id="PS00211">
    <property type="entry name" value="ABC_TRANSPORTER_1"/>
    <property type="match status" value="1"/>
</dbReference>
<feature type="transmembrane region" description="Helical" evidence="13">
    <location>
        <begin position="20"/>
        <end position="43"/>
    </location>
</feature>
<evidence type="ECO:0000256" key="6">
    <source>
        <dbReference type="ARBA" id="ARBA00022519"/>
    </source>
</evidence>